<keyword evidence="2" id="KW-1185">Reference proteome</keyword>
<name>A0A9W4SXU4_9GLOM</name>
<comment type="caution">
    <text evidence="1">The sequence shown here is derived from an EMBL/GenBank/DDBJ whole genome shotgun (WGS) entry which is preliminary data.</text>
</comment>
<dbReference type="AlphaFoldDB" id="A0A9W4SXU4"/>
<proteinExistence type="predicted"/>
<feature type="non-terminal residue" evidence="1">
    <location>
        <position position="45"/>
    </location>
</feature>
<organism evidence="1 2">
    <name type="scientific">Funneliformis geosporum</name>
    <dbReference type="NCBI Taxonomy" id="1117311"/>
    <lineage>
        <taxon>Eukaryota</taxon>
        <taxon>Fungi</taxon>
        <taxon>Fungi incertae sedis</taxon>
        <taxon>Mucoromycota</taxon>
        <taxon>Glomeromycotina</taxon>
        <taxon>Glomeromycetes</taxon>
        <taxon>Glomerales</taxon>
        <taxon>Glomeraceae</taxon>
        <taxon>Funneliformis</taxon>
    </lineage>
</organism>
<dbReference type="EMBL" id="CAMKVN010003489">
    <property type="protein sequence ID" value="CAI2184858.1"/>
    <property type="molecule type" value="Genomic_DNA"/>
</dbReference>
<evidence type="ECO:0000313" key="2">
    <source>
        <dbReference type="Proteomes" id="UP001153678"/>
    </source>
</evidence>
<protein>
    <submittedName>
        <fullName evidence="1">17143_t:CDS:1</fullName>
    </submittedName>
</protein>
<dbReference type="Proteomes" id="UP001153678">
    <property type="component" value="Unassembled WGS sequence"/>
</dbReference>
<accession>A0A9W4SXU4</accession>
<gene>
    <name evidence="1" type="ORF">FWILDA_LOCUS11787</name>
</gene>
<reference evidence="1" key="1">
    <citation type="submission" date="2022-08" db="EMBL/GenBank/DDBJ databases">
        <authorList>
            <person name="Kallberg Y."/>
            <person name="Tangrot J."/>
            <person name="Rosling A."/>
        </authorList>
    </citation>
    <scope>NUCLEOTIDE SEQUENCE</scope>
    <source>
        <strain evidence="1">Wild A</strain>
    </source>
</reference>
<evidence type="ECO:0000313" key="1">
    <source>
        <dbReference type="EMBL" id="CAI2184858.1"/>
    </source>
</evidence>
<sequence length="45" mass="5312">MDEVYQENTEVELIKSEIPKELIRKRKMQNEYIQKLGITSSALSK</sequence>